<evidence type="ECO:0000313" key="2">
    <source>
        <dbReference type="EMBL" id="QWV94132.1"/>
    </source>
</evidence>
<gene>
    <name evidence="2" type="ORF">KP004_02780</name>
</gene>
<organism evidence="2 3">
    <name type="scientific">Geomonas oryzisoli</name>
    <dbReference type="NCBI Taxonomy" id="2847992"/>
    <lineage>
        <taxon>Bacteria</taxon>
        <taxon>Pseudomonadati</taxon>
        <taxon>Thermodesulfobacteriota</taxon>
        <taxon>Desulfuromonadia</taxon>
        <taxon>Geobacterales</taxon>
        <taxon>Geobacteraceae</taxon>
        <taxon>Geomonas</taxon>
    </lineage>
</organism>
<feature type="domain" description="Amidohydrolase-related" evidence="1">
    <location>
        <begin position="13"/>
        <end position="254"/>
    </location>
</feature>
<dbReference type="RefSeq" id="WP_216800856.1">
    <property type="nucleotide sequence ID" value="NZ_CP076723.1"/>
</dbReference>
<proteinExistence type="predicted"/>
<evidence type="ECO:0000259" key="1">
    <source>
        <dbReference type="Pfam" id="PF04909"/>
    </source>
</evidence>
<dbReference type="InterPro" id="IPR052358">
    <property type="entry name" value="Aro_Compnd_Degr_Hydrolases"/>
</dbReference>
<dbReference type="InterPro" id="IPR006680">
    <property type="entry name" value="Amidohydro-rel"/>
</dbReference>
<accession>A0ABX8JAK0</accession>
<dbReference type="Pfam" id="PF04909">
    <property type="entry name" value="Amidohydro_2"/>
    <property type="match status" value="1"/>
</dbReference>
<keyword evidence="3" id="KW-1185">Reference proteome</keyword>
<sequence length="270" mass="29720">MTPDLAATVPVFDSHFHIIDRRFPLVENQGFLPDDFTCRDYLQRTAGLNLAGGAIVSGSFQALDQSYLEDALATLGPDFVGVTQLPIGVDDDEVLRLDGLGVRAVRFNIKRGGSEKVEHLDRMARRVHELAGWHVELYVDSRELPELAPTLLRLPAVSIDHLGLSASGLPSLLALVERGVRVKATGFGRVDFDVAGAVRDICRANPDALMFGTDLPSTRAPRPYQDQDLRLILDTLDLDLARKVLCGNAIKYYRPRSRQNSGDSRTFPGD</sequence>
<dbReference type="Proteomes" id="UP000683557">
    <property type="component" value="Chromosome"/>
</dbReference>
<name>A0ABX8JAK0_9BACT</name>
<dbReference type="PANTHER" id="PTHR35563">
    <property type="entry name" value="BARREL METAL-DEPENDENT HYDROLASE, PUTATIVE (AFU_ORTHOLOGUE AFUA_1G16240)-RELATED"/>
    <property type="match status" value="1"/>
</dbReference>
<dbReference type="EMBL" id="CP076723">
    <property type="protein sequence ID" value="QWV94132.1"/>
    <property type="molecule type" value="Genomic_DNA"/>
</dbReference>
<reference evidence="2 3" key="1">
    <citation type="submission" date="2021-06" db="EMBL/GenBank/DDBJ databases">
        <title>Gemonas diversity in paddy soil.</title>
        <authorList>
            <person name="Liu G."/>
        </authorList>
    </citation>
    <scope>NUCLEOTIDE SEQUENCE [LARGE SCALE GENOMIC DNA]</scope>
    <source>
        <strain evidence="2 3">RG10</strain>
    </source>
</reference>
<dbReference type="PANTHER" id="PTHR35563:SF2">
    <property type="entry name" value="BARREL METAL-DEPENDENT HYDROLASE, PUTATIVE (AFU_ORTHOLOGUE AFUA_1G16240)-RELATED"/>
    <property type="match status" value="1"/>
</dbReference>
<evidence type="ECO:0000313" key="3">
    <source>
        <dbReference type="Proteomes" id="UP000683557"/>
    </source>
</evidence>
<protein>
    <submittedName>
        <fullName evidence="2">Amidohydrolase family protein</fullName>
    </submittedName>
</protein>